<dbReference type="EMBL" id="AWUE01015535">
    <property type="protein sequence ID" value="OMO96938.1"/>
    <property type="molecule type" value="Genomic_DNA"/>
</dbReference>
<evidence type="ECO:0000313" key="13">
    <source>
        <dbReference type="EMBL" id="OMO96938.1"/>
    </source>
</evidence>
<dbReference type="GO" id="GO:0005829">
    <property type="term" value="C:cytosol"/>
    <property type="evidence" value="ECO:0007669"/>
    <property type="project" value="TreeGrafter"/>
</dbReference>
<keyword evidence="5" id="KW-0819">tRNA processing</keyword>
<dbReference type="InterPro" id="IPR006849">
    <property type="entry name" value="Elp1"/>
</dbReference>
<evidence type="ECO:0000259" key="12">
    <source>
        <dbReference type="Pfam" id="PF23936"/>
    </source>
</evidence>
<feature type="domain" description="ELP1 first N-terminal beta-propeller" evidence="8">
    <location>
        <begin position="177"/>
        <end position="328"/>
    </location>
</feature>
<feature type="domain" description="ELP1 first N-terminal beta-propeller" evidence="8">
    <location>
        <begin position="1"/>
        <end position="158"/>
    </location>
</feature>
<comment type="subcellular location">
    <subcellularLocation>
        <location evidence="1">Cytoplasm</location>
    </subcellularLocation>
</comment>
<organism evidence="13 14">
    <name type="scientific">Corchorus olitorius</name>
    <dbReference type="NCBI Taxonomy" id="93759"/>
    <lineage>
        <taxon>Eukaryota</taxon>
        <taxon>Viridiplantae</taxon>
        <taxon>Streptophyta</taxon>
        <taxon>Embryophyta</taxon>
        <taxon>Tracheophyta</taxon>
        <taxon>Spermatophyta</taxon>
        <taxon>Magnoliopsida</taxon>
        <taxon>eudicotyledons</taxon>
        <taxon>Gunneridae</taxon>
        <taxon>Pentapetalae</taxon>
        <taxon>rosids</taxon>
        <taxon>malvids</taxon>
        <taxon>Malvales</taxon>
        <taxon>Malvaceae</taxon>
        <taxon>Grewioideae</taxon>
        <taxon>Apeibeae</taxon>
        <taxon>Corchorus</taxon>
    </lineage>
</organism>
<comment type="caution">
    <text evidence="13">The sequence shown here is derived from an EMBL/GenBank/DDBJ whole genome shotgun (WGS) entry which is preliminary data.</text>
</comment>
<feature type="domain" description="ELP1 N-terminal second beta-propeller" evidence="9">
    <location>
        <begin position="361"/>
        <end position="401"/>
    </location>
</feature>
<evidence type="ECO:0000259" key="10">
    <source>
        <dbReference type="Pfam" id="PF23878"/>
    </source>
</evidence>
<evidence type="ECO:0000259" key="8">
    <source>
        <dbReference type="Pfam" id="PF04762"/>
    </source>
</evidence>
<evidence type="ECO:0000256" key="7">
    <source>
        <dbReference type="SAM" id="MobiDB-lite"/>
    </source>
</evidence>
<dbReference type="SUPFAM" id="SSF50978">
    <property type="entry name" value="WD40 repeat-like"/>
    <property type="match status" value="1"/>
</dbReference>
<accession>A0A1R3JQ04</accession>
<dbReference type="GO" id="GO:0002926">
    <property type="term" value="P:tRNA wobble base 5-methoxycarbonylmethyl-2-thiouridinylation"/>
    <property type="evidence" value="ECO:0007669"/>
    <property type="project" value="TreeGrafter"/>
</dbReference>
<dbReference type="Gene3D" id="2.130.10.10">
    <property type="entry name" value="YVTN repeat-like/Quinoprotein amine dehydrogenase"/>
    <property type="match status" value="1"/>
</dbReference>
<dbReference type="InterPro" id="IPR056169">
    <property type="entry name" value="HB_ELP1"/>
</dbReference>
<dbReference type="PANTHER" id="PTHR12747:SF0">
    <property type="entry name" value="ELONGATOR COMPLEX PROTEIN 1"/>
    <property type="match status" value="1"/>
</dbReference>
<dbReference type="STRING" id="93759.A0A1R3JQ04"/>
<dbReference type="Pfam" id="PF23797">
    <property type="entry name" value="Beta-prop_ELP1_2nd"/>
    <property type="match status" value="1"/>
</dbReference>
<feature type="region of interest" description="Disordered" evidence="7">
    <location>
        <begin position="916"/>
        <end position="956"/>
    </location>
</feature>
<dbReference type="Pfam" id="PF23936">
    <property type="entry name" value="HB_ELP1"/>
    <property type="match status" value="1"/>
</dbReference>
<dbReference type="UniPathway" id="UPA00988"/>
<comment type="similarity">
    <text evidence="3">Belongs to the ELP1/IKA1 family.</text>
</comment>
<comment type="pathway">
    <text evidence="2">tRNA modification; 5-methoxycarbonylmethyl-2-thiouridine-tRNA biosynthesis.</text>
</comment>
<evidence type="ECO:0000259" key="11">
    <source>
        <dbReference type="Pfam" id="PF23925"/>
    </source>
</evidence>
<feature type="domain" description="ELP1 TPR" evidence="10">
    <location>
        <begin position="671"/>
        <end position="832"/>
    </location>
</feature>
<feature type="domain" description="ELP1 three-helical bundle" evidence="12">
    <location>
        <begin position="844"/>
        <end position="1002"/>
    </location>
</feature>
<evidence type="ECO:0000256" key="4">
    <source>
        <dbReference type="ARBA" id="ARBA00022490"/>
    </source>
</evidence>
<evidence type="ECO:0000256" key="5">
    <source>
        <dbReference type="ARBA" id="ARBA00022694"/>
    </source>
</evidence>
<feature type="compositionally biased region" description="Low complexity" evidence="7">
    <location>
        <begin position="924"/>
        <end position="935"/>
    </location>
</feature>
<gene>
    <name evidence="13" type="ORF">COLO4_14974</name>
</gene>
<dbReference type="InterPro" id="IPR056164">
    <property type="entry name" value="Beta-prop_ELP1_1st"/>
</dbReference>
<dbReference type="Pfam" id="PF23878">
    <property type="entry name" value="TPR_ELP1"/>
    <property type="match status" value="1"/>
</dbReference>
<dbReference type="Gene3D" id="1.25.40.470">
    <property type="match status" value="1"/>
</dbReference>
<reference evidence="14" key="1">
    <citation type="submission" date="2013-09" db="EMBL/GenBank/DDBJ databases">
        <title>Corchorus olitorius genome sequencing.</title>
        <authorList>
            <person name="Alam M."/>
            <person name="Haque M.S."/>
            <person name="Islam M.S."/>
            <person name="Emdad E.M."/>
            <person name="Islam M.M."/>
            <person name="Ahmed B."/>
            <person name="Halim A."/>
            <person name="Hossen Q.M.M."/>
            <person name="Hossain M.Z."/>
            <person name="Ahmed R."/>
            <person name="Khan M.M."/>
            <person name="Islam R."/>
            <person name="Rashid M.M."/>
            <person name="Khan S.A."/>
            <person name="Rahman M.S."/>
            <person name="Alam M."/>
            <person name="Yahiya A.S."/>
            <person name="Khan M.S."/>
            <person name="Azam M.S."/>
            <person name="Haque T."/>
            <person name="Lashkar M.Z.H."/>
            <person name="Akhand A.I."/>
            <person name="Morshed G."/>
            <person name="Roy S."/>
            <person name="Uddin K.S."/>
            <person name="Rabeya T."/>
            <person name="Hossain A.S."/>
            <person name="Chowdhury A."/>
            <person name="Snigdha A.R."/>
            <person name="Mortoza M.S."/>
            <person name="Matin S.A."/>
            <person name="Hoque S.M.E."/>
            <person name="Islam M.K."/>
            <person name="Roy D.K."/>
            <person name="Haider R."/>
            <person name="Moosa M.M."/>
            <person name="Elias S.M."/>
            <person name="Hasan A.M."/>
            <person name="Jahan S."/>
            <person name="Shafiuddin M."/>
            <person name="Mahmood N."/>
            <person name="Shommy N.S."/>
        </authorList>
    </citation>
    <scope>NUCLEOTIDE SEQUENCE [LARGE SCALE GENOMIC DNA]</scope>
    <source>
        <strain evidence="14">cv. O-4</strain>
    </source>
</reference>
<dbReference type="GO" id="GO:0033588">
    <property type="term" value="C:elongator holoenzyme complex"/>
    <property type="evidence" value="ECO:0007669"/>
    <property type="project" value="InterPro"/>
</dbReference>
<dbReference type="InterPro" id="IPR056165">
    <property type="entry name" value="Beta-prop_ELP1_2nd"/>
</dbReference>
<evidence type="ECO:0000256" key="1">
    <source>
        <dbReference type="ARBA" id="ARBA00004496"/>
    </source>
</evidence>
<dbReference type="Pfam" id="PF23925">
    <property type="entry name" value="A-sol_ELP1"/>
    <property type="match status" value="1"/>
</dbReference>
<dbReference type="InterPro" id="IPR056166">
    <property type="entry name" value="TPR_ELP1"/>
</dbReference>
<evidence type="ECO:0000313" key="14">
    <source>
        <dbReference type="Proteomes" id="UP000187203"/>
    </source>
</evidence>
<dbReference type="Pfam" id="PF04762">
    <property type="entry name" value="Beta-prop_ELP1_1st"/>
    <property type="match status" value="2"/>
</dbReference>
<dbReference type="InterPro" id="IPR036322">
    <property type="entry name" value="WD40_repeat_dom_sf"/>
</dbReference>
<evidence type="ECO:0000259" key="9">
    <source>
        <dbReference type="Pfam" id="PF23797"/>
    </source>
</evidence>
<sequence>MKNLKLYSEITSNLQLQSEGEVLLFSAYDIERNRFFFASSDNLIYTLHLSSFQNERAWSKGSLQAEIDTLDLEPEDVITSFDYLMEKEALIVGTSSGLLLLHTVDGKETEVVGRVEGGVKCISPSPDGDLLGVTTGFGQLLVMTHDWDLLYETALEDHPEGIDVRELDFPSRDFGSPISWRGDGKYFATLSEGSNSSVKKRLKVWERDAGALHATSEPKELMGATLEWMPSGAKIAAVCDRKAEKEGPSIVFYERNGLERSSFNINEPMDATVELLKWNCSSDLLAAIVRSGNYDSVKIWSFSNNHWYLKHDIKYLRKDGVRFMWDPTKPQQLICWTLGGQVTVYKFIWVTAVMEDSTALVIDDSKILVTPLSLSLMPPPMHLFSLNFPSPVREMAFYSMKGLVLGIVPNPAKRFSAFVQFDGGEVLEYSSKLGIARRDLNHGETSFSSSCPWMNAVLVGASELSKPLLFGLDDLDYSGLQVFLQLASEFVRQVNNLSYITEFVCAIKNENITETLYKKFLSLPYCKEQKDVQPNDFNASLETNKVSSVLLAIRRALEEQVSESPARELCILTTLARSYPPALEEALERVKFIREMELLGSDDPRRKNRPSAEEALKHLLWLSDSEAVFEAALGLYDLNLAAIVALNSQRDPKEFLPFLQELERMPALLMRYNIDLRLHRFEKALKHIVSAGDTHFADCMNLMKKNPQLFPLGLQLITDPPKRGQVLEAWGDHLSDEKCFEDAAATYLCCSSLQKALKAYRECGNWSGVLTVAGLIKLERDEVMQLAHELCEELQALGKPGEAAKIALDYCGDVNAGINLLISAREWEEALRVAFLHRREDLVSEVKNASLECASSLIDEYKEGLEKVGKYLARYLAVRQRRLLLAAKLRSEERSINDLDDDTASEASSTFSGMSVYTTGSRKSSAASTGSTVASRARDARRQRSRGKIRPGSPGEEMALVEHLKGMSLTAGAKHELRSLLISLVMLGKEETARKLQQVAENFQLSHIAAVRLAEDTVSSDSINEHAHTLERYLQKVKTEVPDADAFSWRCRVFLSP</sequence>
<evidence type="ECO:0000256" key="3">
    <source>
        <dbReference type="ARBA" id="ARBA00006086"/>
    </source>
</evidence>
<dbReference type="Proteomes" id="UP000187203">
    <property type="component" value="Unassembled WGS sequence"/>
</dbReference>
<protein>
    <recommendedName>
        <fullName evidence="6">Elongator complex protein 1</fullName>
    </recommendedName>
</protein>
<dbReference type="GO" id="GO:0000049">
    <property type="term" value="F:tRNA binding"/>
    <property type="evidence" value="ECO:0007669"/>
    <property type="project" value="TreeGrafter"/>
</dbReference>
<name>A0A1R3JQ04_9ROSI</name>
<evidence type="ECO:0000256" key="6">
    <source>
        <dbReference type="ARBA" id="ARBA00029535"/>
    </source>
</evidence>
<dbReference type="AlphaFoldDB" id="A0A1R3JQ04"/>
<dbReference type="OrthoDB" id="40048at2759"/>
<keyword evidence="14" id="KW-1185">Reference proteome</keyword>
<feature type="domain" description="ELP1 alpha-solenoid" evidence="11">
    <location>
        <begin position="481"/>
        <end position="662"/>
    </location>
</feature>
<proteinExistence type="inferred from homology"/>
<dbReference type="PANTHER" id="PTHR12747">
    <property type="entry name" value="ELONGATOR COMPLEX PROTEIN 1"/>
    <property type="match status" value="1"/>
</dbReference>
<keyword evidence="4" id="KW-0963">Cytoplasm</keyword>
<dbReference type="InterPro" id="IPR015943">
    <property type="entry name" value="WD40/YVTN_repeat-like_dom_sf"/>
</dbReference>
<evidence type="ECO:0000256" key="2">
    <source>
        <dbReference type="ARBA" id="ARBA00005043"/>
    </source>
</evidence>
<dbReference type="InterPro" id="IPR056167">
    <property type="entry name" value="A-sol_ELP1"/>
</dbReference>